<dbReference type="Gene3D" id="1.25.40.10">
    <property type="entry name" value="Tetratricopeptide repeat domain"/>
    <property type="match status" value="1"/>
</dbReference>
<dbReference type="InterPro" id="IPR019734">
    <property type="entry name" value="TPR_rpt"/>
</dbReference>
<dbReference type="RefSeq" id="WP_304142897.1">
    <property type="nucleotide sequence ID" value="NZ_JAOAIE010000016.1"/>
</dbReference>
<evidence type="ECO:0000256" key="1">
    <source>
        <dbReference type="ARBA" id="ARBA00022737"/>
    </source>
</evidence>
<dbReference type="PROSITE" id="PS50005">
    <property type="entry name" value="TPR"/>
    <property type="match status" value="1"/>
</dbReference>
<organism evidence="4">
    <name type="scientific">Ignavibacterium album</name>
    <dbReference type="NCBI Taxonomy" id="591197"/>
    <lineage>
        <taxon>Bacteria</taxon>
        <taxon>Pseudomonadati</taxon>
        <taxon>Ignavibacteriota</taxon>
        <taxon>Ignavibacteria</taxon>
        <taxon>Ignavibacteriales</taxon>
        <taxon>Ignavibacteriaceae</taxon>
        <taxon>Ignavibacterium</taxon>
    </lineage>
</organism>
<dbReference type="Pfam" id="PF07719">
    <property type="entry name" value="TPR_2"/>
    <property type="match status" value="1"/>
</dbReference>
<evidence type="ECO:0000256" key="3">
    <source>
        <dbReference type="PROSITE-ProRule" id="PRU00339"/>
    </source>
</evidence>
<gene>
    <name evidence="4" type="ORF">ENS31_11745</name>
</gene>
<keyword evidence="1" id="KW-0677">Repeat</keyword>
<protein>
    <submittedName>
        <fullName evidence="4">Tetratricopeptide repeat protein</fullName>
    </submittedName>
</protein>
<reference evidence="4" key="1">
    <citation type="journal article" date="2020" name="mSystems">
        <title>Genome- and Community-Level Interaction Insights into Carbon Utilization and Element Cycling Functions of Hydrothermarchaeota in Hydrothermal Sediment.</title>
        <authorList>
            <person name="Zhou Z."/>
            <person name="Liu Y."/>
            <person name="Xu W."/>
            <person name="Pan J."/>
            <person name="Luo Z.H."/>
            <person name="Li M."/>
        </authorList>
    </citation>
    <scope>NUCLEOTIDE SEQUENCE [LARGE SCALE GENOMIC DNA]</scope>
    <source>
        <strain evidence="4">SpSt-479</strain>
    </source>
</reference>
<dbReference type="NCBIfam" id="TIGR00756">
    <property type="entry name" value="PPR"/>
    <property type="match status" value="1"/>
</dbReference>
<dbReference type="SUPFAM" id="SSF48452">
    <property type="entry name" value="TPR-like"/>
    <property type="match status" value="1"/>
</dbReference>
<dbReference type="InterPro" id="IPR013105">
    <property type="entry name" value="TPR_2"/>
</dbReference>
<evidence type="ECO:0000313" key="4">
    <source>
        <dbReference type="EMBL" id="HFI92179.1"/>
    </source>
</evidence>
<dbReference type="InterPro" id="IPR011990">
    <property type="entry name" value="TPR-like_helical_dom_sf"/>
</dbReference>
<dbReference type="InterPro" id="IPR002885">
    <property type="entry name" value="PPR_rpt"/>
</dbReference>
<keyword evidence="2 3" id="KW-0802">TPR repeat</keyword>
<sequence length="154" mass="18030">MSEMLGNQYFLSRNYLKAKEAYEKVLEFDPENDFIKKRLIICYTQTGEINKAFDLFYEIVKKDIEVITKTDIVGDDCPCPELISKYGNIKPAGECSHDSKLMLGILWLFCNTNKSYEFFDNLANEEGSNYKINEVRNLLKERINQSKEYYSNNN</sequence>
<dbReference type="AlphaFoldDB" id="A0A7V3E8E5"/>
<proteinExistence type="predicted"/>
<evidence type="ECO:0000256" key="2">
    <source>
        <dbReference type="ARBA" id="ARBA00022803"/>
    </source>
</evidence>
<name>A0A7V3E8E5_9BACT</name>
<accession>A0A7V3E8E5</accession>
<dbReference type="EMBL" id="DSUJ01000010">
    <property type="protein sequence ID" value="HFI92179.1"/>
    <property type="molecule type" value="Genomic_DNA"/>
</dbReference>
<comment type="caution">
    <text evidence="4">The sequence shown here is derived from an EMBL/GenBank/DDBJ whole genome shotgun (WGS) entry which is preliminary data.</text>
</comment>
<feature type="repeat" description="TPR" evidence="3">
    <location>
        <begin position="2"/>
        <end position="32"/>
    </location>
</feature>